<evidence type="ECO:0000313" key="2">
    <source>
        <dbReference type="Proteomes" id="UP001610444"/>
    </source>
</evidence>
<accession>A0ABR4L2H2</accession>
<evidence type="ECO:0000313" key="1">
    <source>
        <dbReference type="EMBL" id="KAL2858713.1"/>
    </source>
</evidence>
<gene>
    <name evidence="1" type="ORF">BJX68DRAFT_140779</name>
</gene>
<proteinExistence type="predicted"/>
<dbReference type="EMBL" id="JBFXLR010000004">
    <property type="protein sequence ID" value="KAL2858713.1"/>
    <property type="molecule type" value="Genomic_DNA"/>
</dbReference>
<keyword evidence="2" id="KW-1185">Reference proteome</keyword>
<sequence>MQRAVMSLISVFPFLCCGLFMYSTLASDTLLLWCWGILHDFWGQFNLYWFRATATAGPCEVGGETLVST</sequence>
<comment type="caution">
    <text evidence="1">The sequence shown here is derived from an EMBL/GenBank/DDBJ whole genome shotgun (WGS) entry which is preliminary data.</text>
</comment>
<name>A0ABR4L2H2_9EURO</name>
<dbReference type="Proteomes" id="UP001610444">
    <property type="component" value="Unassembled WGS sequence"/>
</dbReference>
<evidence type="ECO:0008006" key="3">
    <source>
        <dbReference type="Google" id="ProtNLM"/>
    </source>
</evidence>
<reference evidence="1 2" key="1">
    <citation type="submission" date="2024-07" db="EMBL/GenBank/DDBJ databases">
        <title>Section-level genome sequencing and comparative genomics of Aspergillus sections Usti and Cavernicolus.</title>
        <authorList>
            <consortium name="Lawrence Berkeley National Laboratory"/>
            <person name="Nybo J.L."/>
            <person name="Vesth T.C."/>
            <person name="Theobald S."/>
            <person name="Frisvad J.C."/>
            <person name="Larsen T.O."/>
            <person name="Kjaerboelling I."/>
            <person name="Rothschild-Mancinelli K."/>
            <person name="Lyhne E.K."/>
            <person name="Kogle M.E."/>
            <person name="Barry K."/>
            <person name="Clum A."/>
            <person name="Na H."/>
            <person name="Ledsgaard L."/>
            <person name="Lin J."/>
            <person name="Lipzen A."/>
            <person name="Kuo A."/>
            <person name="Riley R."/>
            <person name="Mondo S."/>
            <person name="LaButti K."/>
            <person name="Haridas S."/>
            <person name="Pangalinan J."/>
            <person name="Salamov A.A."/>
            <person name="Simmons B.A."/>
            <person name="Magnuson J.K."/>
            <person name="Chen J."/>
            <person name="Drula E."/>
            <person name="Henrissat B."/>
            <person name="Wiebenga A."/>
            <person name="Lubbers R.J."/>
            <person name="Gomes A.C."/>
            <person name="Macurrencykelacurrency M.R."/>
            <person name="Stajich J."/>
            <person name="Grigoriev I.V."/>
            <person name="Mortensen U.H."/>
            <person name="De vries R.P."/>
            <person name="Baker S.E."/>
            <person name="Andersen M.R."/>
        </authorList>
    </citation>
    <scope>NUCLEOTIDE SEQUENCE [LARGE SCALE GENOMIC DNA]</scope>
    <source>
        <strain evidence="1 2">CBS 756.74</strain>
    </source>
</reference>
<dbReference type="RefSeq" id="XP_070903677.1">
    <property type="nucleotide sequence ID" value="XM_071036467.1"/>
</dbReference>
<dbReference type="GeneID" id="98151631"/>
<protein>
    <recommendedName>
        <fullName evidence="3">Secreted protein</fullName>
    </recommendedName>
</protein>
<organism evidence="1 2">
    <name type="scientific">Aspergillus pseudodeflectus</name>
    <dbReference type="NCBI Taxonomy" id="176178"/>
    <lineage>
        <taxon>Eukaryota</taxon>
        <taxon>Fungi</taxon>
        <taxon>Dikarya</taxon>
        <taxon>Ascomycota</taxon>
        <taxon>Pezizomycotina</taxon>
        <taxon>Eurotiomycetes</taxon>
        <taxon>Eurotiomycetidae</taxon>
        <taxon>Eurotiales</taxon>
        <taxon>Aspergillaceae</taxon>
        <taxon>Aspergillus</taxon>
        <taxon>Aspergillus subgen. Nidulantes</taxon>
    </lineage>
</organism>